<accession>A0A9P4ML32</accession>
<dbReference type="InterPro" id="IPR053208">
    <property type="entry name" value="GMC_Oxidoreductase_CD"/>
</dbReference>
<dbReference type="Gene3D" id="2.60.40.1210">
    <property type="entry name" value="Cellobiose dehydrogenase, cytochrome domain"/>
    <property type="match status" value="1"/>
</dbReference>
<feature type="domain" description="Cellobiose dehydrogenase-like cytochrome" evidence="1">
    <location>
        <begin position="1"/>
        <end position="116"/>
    </location>
</feature>
<dbReference type="InterPro" id="IPR015920">
    <property type="entry name" value="Cellobiose_DH-like_cyt"/>
</dbReference>
<name>A0A9P4ML32_9PLEO</name>
<gene>
    <name evidence="2" type="ORF">GQ43DRAFT_404676</name>
</gene>
<dbReference type="SUPFAM" id="SSF49344">
    <property type="entry name" value="CBD9-like"/>
    <property type="match status" value="1"/>
</dbReference>
<reference evidence="2" key="1">
    <citation type="journal article" date="2020" name="Stud. Mycol.">
        <title>101 Dothideomycetes genomes: a test case for predicting lifestyles and emergence of pathogens.</title>
        <authorList>
            <person name="Haridas S."/>
            <person name="Albert R."/>
            <person name="Binder M."/>
            <person name="Bloem J."/>
            <person name="Labutti K."/>
            <person name="Salamov A."/>
            <person name="Andreopoulos B."/>
            <person name="Baker S."/>
            <person name="Barry K."/>
            <person name="Bills G."/>
            <person name="Bluhm B."/>
            <person name="Cannon C."/>
            <person name="Castanera R."/>
            <person name="Culley D."/>
            <person name="Daum C."/>
            <person name="Ezra D."/>
            <person name="Gonzalez J."/>
            <person name="Henrissat B."/>
            <person name="Kuo A."/>
            <person name="Liang C."/>
            <person name="Lipzen A."/>
            <person name="Lutzoni F."/>
            <person name="Magnuson J."/>
            <person name="Mondo S."/>
            <person name="Nolan M."/>
            <person name="Ohm R."/>
            <person name="Pangilinan J."/>
            <person name="Park H.-J."/>
            <person name="Ramirez L."/>
            <person name="Alfaro M."/>
            <person name="Sun H."/>
            <person name="Tritt A."/>
            <person name="Yoshinaga Y."/>
            <person name="Zwiers L.-H."/>
            <person name="Turgeon B."/>
            <person name="Goodwin S."/>
            <person name="Spatafora J."/>
            <person name="Crous P."/>
            <person name="Grigoriev I."/>
        </authorList>
    </citation>
    <scope>NUCLEOTIDE SEQUENCE</scope>
    <source>
        <strain evidence="2">ATCC 74209</strain>
    </source>
</reference>
<evidence type="ECO:0000313" key="3">
    <source>
        <dbReference type="Proteomes" id="UP000799536"/>
    </source>
</evidence>
<comment type="caution">
    <text evidence="2">The sequence shown here is derived from an EMBL/GenBank/DDBJ whole genome shotgun (WGS) entry which is preliminary data.</text>
</comment>
<organism evidence="2 3">
    <name type="scientific">Delitschia confertaspora ATCC 74209</name>
    <dbReference type="NCBI Taxonomy" id="1513339"/>
    <lineage>
        <taxon>Eukaryota</taxon>
        <taxon>Fungi</taxon>
        <taxon>Dikarya</taxon>
        <taxon>Ascomycota</taxon>
        <taxon>Pezizomycotina</taxon>
        <taxon>Dothideomycetes</taxon>
        <taxon>Pleosporomycetidae</taxon>
        <taxon>Pleosporales</taxon>
        <taxon>Delitschiaceae</taxon>
        <taxon>Delitschia</taxon>
    </lineage>
</organism>
<dbReference type="Pfam" id="PF16010">
    <property type="entry name" value="CDH-cyt"/>
    <property type="match status" value="1"/>
</dbReference>
<dbReference type="CDD" id="cd09630">
    <property type="entry name" value="CDH_like_cytochrome"/>
    <property type="match status" value="1"/>
</dbReference>
<dbReference type="PANTHER" id="PTHR47190">
    <property type="entry name" value="DEHYDROGENASE, PUTATIVE-RELATED"/>
    <property type="match status" value="1"/>
</dbReference>
<dbReference type="Proteomes" id="UP000799536">
    <property type="component" value="Unassembled WGS sequence"/>
</dbReference>
<feature type="non-terminal residue" evidence="2">
    <location>
        <position position="116"/>
    </location>
</feature>
<dbReference type="OrthoDB" id="413885at2759"/>
<dbReference type="EMBL" id="ML994351">
    <property type="protein sequence ID" value="KAF2196629.1"/>
    <property type="molecule type" value="Genomic_DNA"/>
</dbReference>
<dbReference type="PANTHER" id="PTHR47190:SF4">
    <property type="entry name" value="DEHYDROGENASE, PUTATIVE-RELATED"/>
    <property type="match status" value="1"/>
</dbReference>
<sequence length="116" mass="12035">MVGKLLIAAWPNGNAVVSSFRKASSYSPPAETTGTFTMTPIPSGTYINSTSWTFTFLCSKCLDSAGSTTFAPSDTTPVLGWAASASAPSKKADHASPIGKHSSQGNYAIDLVKARS</sequence>
<keyword evidence="3" id="KW-1185">Reference proteome</keyword>
<dbReference type="AlphaFoldDB" id="A0A9P4ML32"/>
<protein>
    <submittedName>
        <fullName evidence="2">CBD9-like protein</fullName>
    </submittedName>
</protein>
<proteinExistence type="predicted"/>
<evidence type="ECO:0000313" key="2">
    <source>
        <dbReference type="EMBL" id="KAF2196629.1"/>
    </source>
</evidence>
<evidence type="ECO:0000259" key="1">
    <source>
        <dbReference type="Pfam" id="PF16010"/>
    </source>
</evidence>